<organism evidence="1">
    <name type="scientific">Alsobacter sp. KACC 23698</name>
    <dbReference type="NCBI Taxonomy" id="3149229"/>
    <lineage>
        <taxon>Bacteria</taxon>
        <taxon>Pseudomonadati</taxon>
        <taxon>Pseudomonadota</taxon>
        <taxon>Alphaproteobacteria</taxon>
        <taxon>Hyphomicrobiales</taxon>
        <taxon>Alsobacteraceae</taxon>
        <taxon>Alsobacter</taxon>
    </lineage>
</organism>
<dbReference type="AlphaFoldDB" id="A0AAU7JBI2"/>
<dbReference type="RefSeq" id="WP_406854553.1">
    <property type="nucleotide sequence ID" value="NZ_CP157484.1"/>
</dbReference>
<accession>A0AAU7JBI2</accession>
<sequence>MATTAKREGNRQRVKSFRERQKAEGLRLVQVWMPDVRSAEFKAEAHRQSALVATSAHARDDQDFVDAVSEFKA</sequence>
<protein>
    <submittedName>
        <fullName evidence="1">Antitoxin MazE family protein</fullName>
    </submittedName>
</protein>
<reference evidence="1" key="1">
    <citation type="submission" date="2024-05" db="EMBL/GenBank/DDBJ databases">
        <authorList>
            <person name="Kim S."/>
            <person name="Heo J."/>
            <person name="Choi H."/>
            <person name="Choi Y."/>
            <person name="Kwon S.-W."/>
            <person name="Kim Y."/>
        </authorList>
    </citation>
    <scope>NUCLEOTIDE SEQUENCE</scope>
    <source>
        <strain evidence="1">KACC 23698</strain>
    </source>
</reference>
<dbReference type="InterPro" id="IPR021558">
    <property type="entry name" value="MazE-like"/>
</dbReference>
<gene>
    <name evidence="1" type="ORF">ABEG18_18650</name>
</gene>
<proteinExistence type="predicted"/>
<dbReference type="Pfam" id="PF11455">
    <property type="entry name" value="MazE-like"/>
    <property type="match status" value="1"/>
</dbReference>
<evidence type="ECO:0000313" key="1">
    <source>
        <dbReference type="EMBL" id="XBO37726.1"/>
    </source>
</evidence>
<dbReference type="EMBL" id="CP157484">
    <property type="protein sequence ID" value="XBO37726.1"/>
    <property type="molecule type" value="Genomic_DNA"/>
</dbReference>
<name>A0AAU7JBI2_9HYPH</name>